<accession>X1K4D7</accession>
<keyword evidence="1" id="KW-0812">Transmembrane</keyword>
<sequence length="112" mass="13093">MLPPFKGKPKDMDDWRKDGHPCPEYLPYLRIKEKEELDKRWKILDILSGRRHRVEPVETGRQIEPVETDHPIEPVETPVKESRPHRFVISVVLILAIIIILLALIWLSPAGF</sequence>
<keyword evidence="1" id="KW-0472">Membrane</keyword>
<comment type="caution">
    <text evidence="2">The sequence shown here is derived from an EMBL/GenBank/DDBJ whole genome shotgun (WGS) entry which is preliminary data.</text>
</comment>
<evidence type="ECO:0000313" key="2">
    <source>
        <dbReference type="EMBL" id="GAI01428.1"/>
    </source>
</evidence>
<reference evidence="2" key="1">
    <citation type="journal article" date="2014" name="Front. Microbiol.">
        <title>High frequency of phylogenetically diverse reductive dehalogenase-homologous genes in deep subseafloor sedimentary metagenomes.</title>
        <authorList>
            <person name="Kawai M."/>
            <person name="Futagami T."/>
            <person name="Toyoda A."/>
            <person name="Takaki Y."/>
            <person name="Nishi S."/>
            <person name="Hori S."/>
            <person name="Arai W."/>
            <person name="Tsubouchi T."/>
            <person name="Morono Y."/>
            <person name="Uchiyama I."/>
            <person name="Ito T."/>
            <person name="Fujiyama A."/>
            <person name="Inagaki F."/>
            <person name="Takami H."/>
        </authorList>
    </citation>
    <scope>NUCLEOTIDE SEQUENCE</scope>
    <source>
        <strain evidence="2">Expedition CK06-06</strain>
    </source>
</reference>
<gene>
    <name evidence="2" type="ORF">S06H3_02399</name>
</gene>
<organism evidence="2">
    <name type="scientific">marine sediment metagenome</name>
    <dbReference type="NCBI Taxonomy" id="412755"/>
    <lineage>
        <taxon>unclassified sequences</taxon>
        <taxon>metagenomes</taxon>
        <taxon>ecological metagenomes</taxon>
    </lineage>
</organism>
<dbReference type="AlphaFoldDB" id="X1K4D7"/>
<evidence type="ECO:0000256" key="1">
    <source>
        <dbReference type="SAM" id="Phobius"/>
    </source>
</evidence>
<dbReference type="EMBL" id="BARV01000699">
    <property type="protein sequence ID" value="GAI01428.1"/>
    <property type="molecule type" value="Genomic_DNA"/>
</dbReference>
<name>X1K4D7_9ZZZZ</name>
<protein>
    <submittedName>
        <fullName evidence="2">Uncharacterized protein</fullName>
    </submittedName>
</protein>
<feature type="transmembrane region" description="Helical" evidence="1">
    <location>
        <begin position="87"/>
        <end position="107"/>
    </location>
</feature>
<proteinExistence type="predicted"/>
<keyword evidence="1" id="KW-1133">Transmembrane helix</keyword>